<dbReference type="Proteomes" id="UP000054359">
    <property type="component" value="Unassembled WGS sequence"/>
</dbReference>
<keyword evidence="2 4" id="KW-0732">Signal</keyword>
<accession>A0A087SUG3</accession>
<feature type="signal peptide" evidence="4">
    <location>
        <begin position="1"/>
        <end position="22"/>
    </location>
</feature>
<dbReference type="InterPro" id="IPR032675">
    <property type="entry name" value="LRR_dom_sf"/>
</dbReference>
<dbReference type="OMA" id="CAMSHID"/>
<evidence type="ECO:0000313" key="6">
    <source>
        <dbReference type="Proteomes" id="UP000054359"/>
    </source>
</evidence>
<keyword evidence="3" id="KW-0677">Repeat</keyword>
<sequence>METVYKLVICLLMFWLTAFASTSDICPLKLTNFCTCENKYIGFRGPNQSAVAPTTAPETRYNVFHTIVECNLEKHSRSSLDEVVSRLYRKSVDRLTVLNVPSEKEEPIVNLPYRWLKNVRVKHFQIKNTVLSGEFIWKGKPFDGQEKSLAWLTATGCSLTGALTKDTLGTINTKGLEDLPRLEGLDLSENHLMCVEACPFTNKHPMLATIILSRNVIQEVKSSAFRRLNKLRYIDLSHNLLENIKRDIFESNPKYLKKINISWNRMKYLPENIFSNMSSLKYVDVSYNFLYSMPEKPWKSVWWKLEYISVTGNFVECNCDLKWMLSNSTSIFKKSEERVIKGTCSTTPPSLLSLNIDLDSILLEDYLMCKSQEDL</sequence>
<name>A0A087SUG3_STEMI</name>
<organism evidence="5 6">
    <name type="scientific">Stegodyphus mimosarum</name>
    <name type="common">African social velvet spider</name>
    <dbReference type="NCBI Taxonomy" id="407821"/>
    <lineage>
        <taxon>Eukaryota</taxon>
        <taxon>Metazoa</taxon>
        <taxon>Ecdysozoa</taxon>
        <taxon>Arthropoda</taxon>
        <taxon>Chelicerata</taxon>
        <taxon>Arachnida</taxon>
        <taxon>Araneae</taxon>
        <taxon>Araneomorphae</taxon>
        <taxon>Entelegynae</taxon>
        <taxon>Eresoidea</taxon>
        <taxon>Eresidae</taxon>
        <taxon>Stegodyphus</taxon>
    </lineage>
</organism>
<dbReference type="OrthoDB" id="676979at2759"/>
<dbReference type="AlphaFoldDB" id="A0A087SUG3"/>
<keyword evidence="6" id="KW-1185">Reference proteome</keyword>
<dbReference type="EMBL" id="KK111988">
    <property type="protein sequence ID" value="KFM56502.1"/>
    <property type="molecule type" value="Genomic_DNA"/>
</dbReference>
<dbReference type="GO" id="GO:0005886">
    <property type="term" value="C:plasma membrane"/>
    <property type="evidence" value="ECO:0007669"/>
    <property type="project" value="TreeGrafter"/>
</dbReference>
<gene>
    <name evidence="5" type="ORF">X975_19122</name>
</gene>
<dbReference type="InterPro" id="IPR026906">
    <property type="entry name" value="LRR_5"/>
</dbReference>
<dbReference type="PANTHER" id="PTHR24369:SF210">
    <property type="entry name" value="CHAOPTIN-RELATED"/>
    <property type="match status" value="1"/>
</dbReference>
<reference evidence="5 6" key="1">
    <citation type="submission" date="2013-11" db="EMBL/GenBank/DDBJ databases">
        <title>Genome sequencing of Stegodyphus mimosarum.</title>
        <authorList>
            <person name="Bechsgaard J."/>
        </authorList>
    </citation>
    <scope>NUCLEOTIDE SEQUENCE [LARGE SCALE GENOMIC DNA]</scope>
</reference>
<dbReference type="Gene3D" id="3.80.10.10">
    <property type="entry name" value="Ribonuclease Inhibitor"/>
    <property type="match status" value="2"/>
</dbReference>
<feature type="non-terminal residue" evidence="5">
    <location>
        <position position="375"/>
    </location>
</feature>
<dbReference type="STRING" id="407821.A0A087SUG3"/>
<evidence type="ECO:0000256" key="2">
    <source>
        <dbReference type="ARBA" id="ARBA00022729"/>
    </source>
</evidence>
<evidence type="ECO:0000313" key="5">
    <source>
        <dbReference type="EMBL" id="KFM56502.1"/>
    </source>
</evidence>
<dbReference type="PANTHER" id="PTHR24369">
    <property type="entry name" value="ANTIGEN BSP, PUTATIVE-RELATED"/>
    <property type="match status" value="1"/>
</dbReference>
<dbReference type="PROSITE" id="PS51450">
    <property type="entry name" value="LRR"/>
    <property type="match status" value="1"/>
</dbReference>
<dbReference type="SUPFAM" id="SSF52058">
    <property type="entry name" value="L domain-like"/>
    <property type="match status" value="1"/>
</dbReference>
<proteinExistence type="predicted"/>
<dbReference type="InterPro" id="IPR003591">
    <property type="entry name" value="Leu-rich_rpt_typical-subtyp"/>
</dbReference>
<keyword evidence="1" id="KW-0433">Leucine-rich repeat</keyword>
<protein>
    <submittedName>
        <fullName evidence="5">Leucine-rich repeat and fibronectin type-III domain-containing protein 4</fullName>
    </submittedName>
</protein>
<evidence type="ECO:0000256" key="1">
    <source>
        <dbReference type="ARBA" id="ARBA00022614"/>
    </source>
</evidence>
<evidence type="ECO:0000256" key="3">
    <source>
        <dbReference type="ARBA" id="ARBA00022737"/>
    </source>
</evidence>
<evidence type="ECO:0000256" key="4">
    <source>
        <dbReference type="SAM" id="SignalP"/>
    </source>
</evidence>
<dbReference type="Pfam" id="PF13306">
    <property type="entry name" value="LRR_5"/>
    <property type="match status" value="1"/>
</dbReference>
<dbReference type="SMART" id="SM00369">
    <property type="entry name" value="LRR_TYP"/>
    <property type="match status" value="4"/>
</dbReference>
<feature type="chain" id="PRO_5001829048" evidence="4">
    <location>
        <begin position="23"/>
        <end position="375"/>
    </location>
</feature>
<dbReference type="InterPro" id="IPR001611">
    <property type="entry name" value="Leu-rich_rpt"/>
</dbReference>
<dbReference type="InterPro" id="IPR050541">
    <property type="entry name" value="LRR_TM_domain-containing"/>
</dbReference>